<reference evidence="1 2" key="1">
    <citation type="journal article" date="2018" name="PLoS Genet.">
        <title>Population sequencing reveals clonal diversity and ancestral inbreeding in the grapevine cultivar Chardonnay.</title>
        <authorList>
            <person name="Roach M.J."/>
            <person name="Johnson D.L."/>
            <person name="Bohlmann J."/>
            <person name="van Vuuren H.J."/>
            <person name="Jones S.J."/>
            <person name="Pretorius I.S."/>
            <person name="Schmidt S.A."/>
            <person name="Borneman A.R."/>
        </authorList>
    </citation>
    <scope>NUCLEOTIDE SEQUENCE [LARGE SCALE GENOMIC DNA]</scope>
    <source>
        <strain evidence="2">cv. Chardonnay</strain>
        <tissue evidence="1">Leaf</tissue>
    </source>
</reference>
<name>A0A438GD84_VITVI</name>
<gene>
    <name evidence="1" type="primary">PRFB1_0</name>
    <name evidence="1" type="ORF">CK203_057122</name>
</gene>
<dbReference type="Proteomes" id="UP000288805">
    <property type="component" value="Unassembled WGS sequence"/>
</dbReference>
<accession>A0A438GD84</accession>
<evidence type="ECO:0000313" key="1">
    <source>
        <dbReference type="EMBL" id="RVW70156.1"/>
    </source>
</evidence>
<evidence type="ECO:0000313" key="2">
    <source>
        <dbReference type="Proteomes" id="UP000288805"/>
    </source>
</evidence>
<protein>
    <submittedName>
        <fullName evidence="1">Peptide chain release factor PrfB1, chloroplastic</fullName>
    </submittedName>
</protein>
<sequence length="141" mass="15761">MIAMQILQNSLRPIWCAAPDTSHKPIGTHHCISHSLLPSLITIFSPPLHGFLPMFLIVFFDLLDLTVLFASPESQLDMEVTTETSSEWAMQGVVVNFYTLRRDVEAISERAEEIRASAGLQQLEEELAALEMKAADSSFWA</sequence>
<proteinExistence type="predicted"/>
<dbReference type="AlphaFoldDB" id="A0A438GD84"/>
<dbReference type="EMBL" id="QGNW01000471">
    <property type="protein sequence ID" value="RVW70156.1"/>
    <property type="molecule type" value="Genomic_DNA"/>
</dbReference>
<organism evidence="1 2">
    <name type="scientific">Vitis vinifera</name>
    <name type="common">Grape</name>
    <dbReference type="NCBI Taxonomy" id="29760"/>
    <lineage>
        <taxon>Eukaryota</taxon>
        <taxon>Viridiplantae</taxon>
        <taxon>Streptophyta</taxon>
        <taxon>Embryophyta</taxon>
        <taxon>Tracheophyta</taxon>
        <taxon>Spermatophyta</taxon>
        <taxon>Magnoliopsida</taxon>
        <taxon>eudicotyledons</taxon>
        <taxon>Gunneridae</taxon>
        <taxon>Pentapetalae</taxon>
        <taxon>rosids</taxon>
        <taxon>Vitales</taxon>
        <taxon>Vitaceae</taxon>
        <taxon>Viteae</taxon>
        <taxon>Vitis</taxon>
    </lineage>
</organism>
<comment type="caution">
    <text evidence="1">The sequence shown here is derived from an EMBL/GenBank/DDBJ whole genome shotgun (WGS) entry which is preliminary data.</text>
</comment>